<keyword evidence="4" id="KW-1185">Reference proteome</keyword>
<organism evidence="3 4">
    <name type="scientific">Polysphondylium violaceum</name>
    <dbReference type="NCBI Taxonomy" id="133409"/>
    <lineage>
        <taxon>Eukaryota</taxon>
        <taxon>Amoebozoa</taxon>
        <taxon>Evosea</taxon>
        <taxon>Eumycetozoa</taxon>
        <taxon>Dictyostelia</taxon>
        <taxon>Dictyosteliales</taxon>
        <taxon>Dictyosteliaceae</taxon>
        <taxon>Polysphondylium</taxon>
    </lineage>
</organism>
<dbReference type="GO" id="GO:0099518">
    <property type="term" value="P:vesicle cytoskeletal trafficking"/>
    <property type="evidence" value="ECO:0007669"/>
    <property type="project" value="TreeGrafter"/>
</dbReference>
<dbReference type="PROSITE" id="PS50005">
    <property type="entry name" value="TPR"/>
    <property type="match status" value="1"/>
</dbReference>
<dbReference type="GO" id="GO:0005769">
    <property type="term" value="C:early endosome"/>
    <property type="evidence" value="ECO:0007669"/>
    <property type="project" value="TreeGrafter"/>
</dbReference>
<keyword evidence="1" id="KW-0802">TPR repeat</keyword>
<name>A0A8J4PWN1_9MYCE</name>
<sequence length="939" mass="109300">MTNQNHHQQQLKRKLNQEIEIEIKNNKKQIINTDSQAQQQLYNLPKTLIKQILNQYIVNYAKIYYIENSHCFDRHFDFYVLSHAINHISCLCKDFYYNIVPSLQYPSFYLRSALEFKHCRLLIENRKFYFSLIDMRFYHPDINFNNLNFIILNLLNNNKDSNNNNDQLITSTTTDEDIKDITNLLVNQSYQIKSTFNLNEINSRLNYLKNILNNNNNNNFIKKIESNNINNNSKESFLNNILPNLIQQYEVQEFYFKNDSVSKDYQPFSITSDSKLIFNSLSTIKIDQSINQSTFQDILISSNNLENLELKWTRVNLFIENLINHPTITNLIVYEKSFPNNQLLNNLANYLSKNSILSSLTYSYEDDFIDESDSDCSDNSDSEDNEKDSNDDKIENIEIINNSKLKNLNILYDGKFQFNLMDSLLGKWRQQSNIQSIVCGEIINYQSFKMHSNLQSLNIKTFSLDYHTSNLREYDYLKNLKSLLFDDMDFRNSYNLNLIDYLFNNIKSLSCPCDLYDHDNLNFIFNLPTQIQHLSLENQTPTNLKSSQLIQLIDHFPSLSTFSLQFIHIDFDVPIKDFALFLSTKLKKKKFPMRKPNYSEAIDQFTQVMNSFKRDNNLMYAAFCCLSIGRCEQALKSSSSAEASCYIDSGYLIWENEIQNSEADIISFEENIPEAINCYLLAIKIYHNYKRFSIMSTLYYEMALILKKLNKLEEAAEYFQKAAEIQRTESPISSINSLKEATYCKIMEWDYKGACNFLDLIVTIATETIQPFESRICQLSITSHFDEYNNSHSNQNNLNSQNLNNNINNLNNYSSSSSSSSFKLNSSNTLPSISISLFPFLLIEARVSLFLLYILQESFSKSHVQLSKLVNDINDHDGNNGGGASLAEDTLALLNNLLVACERKEINGLPAIQRELWSSLNDMQNDILQRVWCSNKMLI</sequence>
<dbReference type="Gene3D" id="1.25.40.10">
    <property type="entry name" value="Tetratricopeptide repeat domain"/>
    <property type="match status" value="1"/>
</dbReference>
<gene>
    <name evidence="3" type="ORF">CYY_004589</name>
</gene>
<dbReference type="InterPro" id="IPR011990">
    <property type="entry name" value="TPR-like_helical_dom_sf"/>
</dbReference>
<feature type="compositionally biased region" description="Acidic residues" evidence="2">
    <location>
        <begin position="371"/>
        <end position="386"/>
    </location>
</feature>
<evidence type="ECO:0000313" key="4">
    <source>
        <dbReference type="Proteomes" id="UP000695562"/>
    </source>
</evidence>
<dbReference type="PANTHER" id="PTHR16797:SF4">
    <property type="entry name" value="40-KDA HUNTINGTIN-ASSOCIATED PROTEIN"/>
    <property type="match status" value="1"/>
</dbReference>
<feature type="repeat" description="TPR" evidence="1">
    <location>
        <begin position="696"/>
        <end position="729"/>
    </location>
</feature>
<reference evidence="3" key="1">
    <citation type="submission" date="2020-01" db="EMBL/GenBank/DDBJ databases">
        <title>Development of genomics and gene disruption for Polysphondylium violaceum indicates a role for the polyketide synthase stlB in stalk morphogenesis.</title>
        <authorList>
            <person name="Narita B."/>
            <person name="Kawabe Y."/>
            <person name="Kin K."/>
            <person name="Saito T."/>
            <person name="Gibbs R."/>
            <person name="Kuspa A."/>
            <person name="Muzny D."/>
            <person name="Queller D."/>
            <person name="Richards S."/>
            <person name="Strassman J."/>
            <person name="Sucgang R."/>
            <person name="Worley K."/>
            <person name="Schaap P."/>
        </authorList>
    </citation>
    <scope>NUCLEOTIDE SEQUENCE</scope>
    <source>
        <strain evidence="3">QSvi11</strain>
    </source>
</reference>
<dbReference type="PANTHER" id="PTHR16797">
    <property type="entry name" value="FACTOR VIII-ASSOCIATED GENE 1"/>
    <property type="match status" value="1"/>
</dbReference>
<accession>A0A8J4PWN1</accession>
<dbReference type="InterPro" id="IPR039494">
    <property type="entry name" value="F8A"/>
</dbReference>
<dbReference type="Pfam" id="PF14938">
    <property type="entry name" value="SNAP"/>
    <property type="match status" value="1"/>
</dbReference>
<dbReference type="AlphaFoldDB" id="A0A8J4PWN1"/>
<evidence type="ECO:0000256" key="2">
    <source>
        <dbReference type="SAM" id="MobiDB-lite"/>
    </source>
</evidence>
<evidence type="ECO:0000256" key="1">
    <source>
        <dbReference type="PROSITE-ProRule" id="PRU00339"/>
    </source>
</evidence>
<evidence type="ECO:0000313" key="3">
    <source>
        <dbReference type="EMBL" id="KAF2074104.1"/>
    </source>
</evidence>
<dbReference type="OrthoDB" id="10249246at2759"/>
<protein>
    <recommendedName>
        <fullName evidence="5">TPR repeat-containing protein</fullName>
    </recommendedName>
</protein>
<feature type="region of interest" description="Disordered" evidence="2">
    <location>
        <begin position="371"/>
        <end position="393"/>
    </location>
</feature>
<evidence type="ECO:0008006" key="5">
    <source>
        <dbReference type="Google" id="ProtNLM"/>
    </source>
</evidence>
<dbReference type="EMBL" id="AJWJ01000165">
    <property type="protein sequence ID" value="KAF2074104.1"/>
    <property type="molecule type" value="Genomic_DNA"/>
</dbReference>
<comment type="caution">
    <text evidence="3">The sequence shown here is derived from an EMBL/GenBank/DDBJ whole genome shotgun (WGS) entry which is preliminary data.</text>
</comment>
<dbReference type="InterPro" id="IPR019734">
    <property type="entry name" value="TPR_rpt"/>
</dbReference>
<proteinExistence type="predicted"/>
<dbReference type="SUPFAM" id="SSF48452">
    <property type="entry name" value="TPR-like"/>
    <property type="match status" value="1"/>
</dbReference>
<dbReference type="SMART" id="SM00028">
    <property type="entry name" value="TPR"/>
    <property type="match status" value="2"/>
</dbReference>
<dbReference type="Proteomes" id="UP000695562">
    <property type="component" value="Unassembled WGS sequence"/>
</dbReference>